<dbReference type="EMBL" id="JAAIUW010000010">
    <property type="protein sequence ID" value="KAF7812197.1"/>
    <property type="molecule type" value="Genomic_DNA"/>
</dbReference>
<organism evidence="1 2">
    <name type="scientific">Senna tora</name>
    <dbReference type="NCBI Taxonomy" id="362788"/>
    <lineage>
        <taxon>Eukaryota</taxon>
        <taxon>Viridiplantae</taxon>
        <taxon>Streptophyta</taxon>
        <taxon>Embryophyta</taxon>
        <taxon>Tracheophyta</taxon>
        <taxon>Spermatophyta</taxon>
        <taxon>Magnoliopsida</taxon>
        <taxon>eudicotyledons</taxon>
        <taxon>Gunneridae</taxon>
        <taxon>Pentapetalae</taxon>
        <taxon>rosids</taxon>
        <taxon>fabids</taxon>
        <taxon>Fabales</taxon>
        <taxon>Fabaceae</taxon>
        <taxon>Caesalpinioideae</taxon>
        <taxon>Cassia clade</taxon>
        <taxon>Senna</taxon>
    </lineage>
</organism>
<keyword evidence="2" id="KW-1185">Reference proteome</keyword>
<dbReference type="AlphaFoldDB" id="A0A834W7Q1"/>
<comment type="caution">
    <text evidence="1">The sequence shown here is derived from an EMBL/GenBank/DDBJ whole genome shotgun (WGS) entry which is preliminary data.</text>
</comment>
<sequence length="96" mass="10376">MWQGSAPVLAKKASEDQKANVAALRVRSGQKKQAKAKSLMWQGFAPVLANKASDDQKPNVQGSAPFLVKKASEDQKPQVAALRACSCEKSKRRPKA</sequence>
<dbReference type="Proteomes" id="UP000634136">
    <property type="component" value="Unassembled WGS sequence"/>
</dbReference>
<gene>
    <name evidence="1" type="ORF">G2W53_033173</name>
</gene>
<reference evidence="1" key="1">
    <citation type="submission" date="2020-09" db="EMBL/GenBank/DDBJ databases">
        <title>Genome-Enabled Discovery of Anthraquinone Biosynthesis in Senna tora.</title>
        <authorList>
            <person name="Kang S.-H."/>
            <person name="Pandey R.P."/>
            <person name="Lee C.-M."/>
            <person name="Sim J.-S."/>
            <person name="Jeong J.-T."/>
            <person name="Choi B.-S."/>
            <person name="Jung M."/>
            <person name="Ginzburg D."/>
            <person name="Zhao K."/>
            <person name="Won S.Y."/>
            <person name="Oh T.-J."/>
            <person name="Yu Y."/>
            <person name="Kim N.-H."/>
            <person name="Lee O.R."/>
            <person name="Lee T.-H."/>
            <person name="Bashyal P."/>
            <person name="Kim T.-S."/>
            <person name="Lee W.-H."/>
            <person name="Kawkins C."/>
            <person name="Kim C.-K."/>
            <person name="Kim J.S."/>
            <person name="Ahn B.O."/>
            <person name="Rhee S.Y."/>
            <person name="Sohng J.K."/>
        </authorList>
    </citation>
    <scope>NUCLEOTIDE SEQUENCE</scope>
    <source>
        <tissue evidence="1">Leaf</tissue>
    </source>
</reference>
<evidence type="ECO:0000313" key="1">
    <source>
        <dbReference type="EMBL" id="KAF7812197.1"/>
    </source>
</evidence>
<protein>
    <submittedName>
        <fullName evidence="1">Uncharacterized protein</fullName>
    </submittedName>
</protein>
<proteinExistence type="predicted"/>
<evidence type="ECO:0000313" key="2">
    <source>
        <dbReference type="Proteomes" id="UP000634136"/>
    </source>
</evidence>
<name>A0A834W7Q1_9FABA</name>
<accession>A0A834W7Q1</accession>